<evidence type="ECO:0000313" key="12">
    <source>
        <dbReference type="EMBL" id="CAB3372713.1"/>
    </source>
</evidence>
<evidence type="ECO:0000256" key="3">
    <source>
        <dbReference type="ARBA" id="ARBA00022475"/>
    </source>
</evidence>
<dbReference type="Gene3D" id="3.40.50.300">
    <property type="entry name" value="P-loop containing nucleotide triphosphate hydrolases"/>
    <property type="match status" value="1"/>
</dbReference>
<evidence type="ECO:0000256" key="2">
    <source>
        <dbReference type="ARBA" id="ARBA00004342"/>
    </source>
</evidence>
<dbReference type="SMART" id="SM00175">
    <property type="entry name" value="RAB"/>
    <property type="match status" value="1"/>
</dbReference>
<keyword evidence="8" id="KW-0342">GTP-binding</keyword>
<dbReference type="GO" id="GO:0003924">
    <property type="term" value="F:GTPase activity"/>
    <property type="evidence" value="ECO:0007669"/>
    <property type="project" value="InterPro"/>
</dbReference>
<keyword evidence="7" id="KW-0460">Magnesium</keyword>
<dbReference type="SUPFAM" id="SSF52540">
    <property type="entry name" value="P-loop containing nucleoside triphosphate hydrolases"/>
    <property type="match status" value="1"/>
</dbReference>
<dbReference type="GO" id="GO:0046872">
    <property type="term" value="F:metal ion binding"/>
    <property type="evidence" value="ECO:0007669"/>
    <property type="project" value="UniProtKB-KW"/>
</dbReference>
<dbReference type="GO" id="GO:0007010">
    <property type="term" value="P:cytoskeleton organization"/>
    <property type="evidence" value="ECO:0007669"/>
    <property type="project" value="UniProtKB-ARBA"/>
</dbReference>
<keyword evidence="3" id="KW-1003">Cell membrane</keyword>
<dbReference type="NCBIfam" id="TIGR00231">
    <property type="entry name" value="small_GTP"/>
    <property type="match status" value="1"/>
</dbReference>
<evidence type="ECO:0000256" key="9">
    <source>
        <dbReference type="ARBA" id="ARBA00023136"/>
    </source>
</evidence>
<keyword evidence="5" id="KW-0479">Metal-binding</keyword>
<evidence type="ECO:0000256" key="6">
    <source>
        <dbReference type="ARBA" id="ARBA00022741"/>
    </source>
</evidence>
<dbReference type="GO" id="GO:0022603">
    <property type="term" value="P:regulation of anatomical structure morphogenesis"/>
    <property type="evidence" value="ECO:0007669"/>
    <property type="project" value="UniProtKB-ARBA"/>
</dbReference>
<keyword evidence="9" id="KW-0472">Membrane</keyword>
<organism evidence="12 13">
    <name type="scientific">Cloeon dipterum</name>
    <dbReference type="NCBI Taxonomy" id="197152"/>
    <lineage>
        <taxon>Eukaryota</taxon>
        <taxon>Metazoa</taxon>
        <taxon>Ecdysozoa</taxon>
        <taxon>Arthropoda</taxon>
        <taxon>Hexapoda</taxon>
        <taxon>Insecta</taxon>
        <taxon>Pterygota</taxon>
        <taxon>Palaeoptera</taxon>
        <taxon>Ephemeroptera</taxon>
        <taxon>Pisciforma</taxon>
        <taxon>Baetidae</taxon>
        <taxon>Cloeon</taxon>
    </lineage>
</organism>
<name>A0A8S1CM69_9INSE</name>
<dbReference type="GO" id="GO:0005525">
    <property type="term" value="F:GTP binding"/>
    <property type="evidence" value="ECO:0007669"/>
    <property type="project" value="UniProtKB-KW"/>
</dbReference>
<dbReference type="GO" id="GO:0022412">
    <property type="term" value="P:cellular process involved in reproduction in multicellular organism"/>
    <property type="evidence" value="ECO:0007669"/>
    <property type="project" value="UniProtKB-ARBA"/>
</dbReference>
<evidence type="ECO:0000256" key="1">
    <source>
        <dbReference type="ARBA" id="ARBA00001946"/>
    </source>
</evidence>
<dbReference type="GO" id="GO:0003006">
    <property type="term" value="P:developmental process involved in reproduction"/>
    <property type="evidence" value="ECO:0007669"/>
    <property type="project" value="UniProtKB-ARBA"/>
</dbReference>
<proteinExistence type="predicted"/>
<keyword evidence="11" id="KW-0449">Lipoprotein</keyword>
<dbReference type="PROSITE" id="PS51421">
    <property type="entry name" value="RAS"/>
    <property type="match status" value="1"/>
</dbReference>
<dbReference type="PRINTS" id="PR00449">
    <property type="entry name" value="RASTRNSFRMNG"/>
</dbReference>
<dbReference type="EMBL" id="CADEPI010000075">
    <property type="protein sequence ID" value="CAB3372713.1"/>
    <property type="molecule type" value="Genomic_DNA"/>
</dbReference>
<dbReference type="FunFam" id="3.40.50.300:FF:000561">
    <property type="entry name" value="rho-related GTP-binding protein RhoV"/>
    <property type="match status" value="1"/>
</dbReference>
<dbReference type="InterPro" id="IPR027417">
    <property type="entry name" value="P-loop_NTPase"/>
</dbReference>
<evidence type="ECO:0000256" key="11">
    <source>
        <dbReference type="ARBA" id="ARBA00023288"/>
    </source>
</evidence>
<dbReference type="InterPro" id="IPR005225">
    <property type="entry name" value="Small_GTP-bd"/>
</dbReference>
<evidence type="ECO:0000256" key="10">
    <source>
        <dbReference type="ARBA" id="ARBA00023139"/>
    </source>
</evidence>
<dbReference type="GO" id="GO:0035006">
    <property type="term" value="P:melanization defense response"/>
    <property type="evidence" value="ECO:0007669"/>
    <property type="project" value="UniProtKB-ARBA"/>
</dbReference>
<dbReference type="PANTHER" id="PTHR24072">
    <property type="entry name" value="RHO FAMILY GTPASE"/>
    <property type="match status" value="1"/>
</dbReference>
<sequence>MPPFSDKALTATLLQYNADKGFEHCRQKVKCVMVGDGAVGKTSLVVSYTTNGFPTEYVPTAFDNYNVVVRIDGQPLRLQLCDTAGQDDFDSLRPLCYTGTDIFVVCFSVVSPASLHNAVTKWIPEVRSLCPDATILLTGTQSDLRADVGVLVRLARYGERPVSEMEARRVAAQCGACGYIECSALTQHNLKEVFDQAIVHGLRQQARSRAAADYRAPLPPKPRLKPTPFWKRLFCCTY</sequence>
<dbReference type="InterPro" id="IPR003578">
    <property type="entry name" value="Small_GTPase_Rho"/>
</dbReference>
<dbReference type="OrthoDB" id="8830751at2759"/>
<dbReference type="PROSITE" id="PS51419">
    <property type="entry name" value="RAB"/>
    <property type="match status" value="1"/>
</dbReference>
<dbReference type="AlphaFoldDB" id="A0A8S1CM69"/>
<evidence type="ECO:0000256" key="5">
    <source>
        <dbReference type="ARBA" id="ARBA00022723"/>
    </source>
</evidence>
<dbReference type="GO" id="GO:0007264">
    <property type="term" value="P:small GTPase-mediated signal transduction"/>
    <property type="evidence" value="ECO:0007669"/>
    <property type="project" value="InterPro"/>
</dbReference>
<keyword evidence="13" id="KW-1185">Reference proteome</keyword>
<keyword evidence="10" id="KW-0564">Palmitate</keyword>
<accession>A0A8S1CM69</accession>
<keyword evidence="6" id="KW-0547">Nucleotide-binding</keyword>
<gene>
    <name evidence="12" type="ORF">CLODIP_2_CD04419</name>
</gene>
<evidence type="ECO:0000256" key="4">
    <source>
        <dbReference type="ARBA" id="ARBA00022553"/>
    </source>
</evidence>
<evidence type="ECO:0000256" key="8">
    <source>
        <dbReference type="ARBA" id="ARBA00023134"/>
    </source>
</evidence>
<dbReference type="GO" id="GO:0001667">
    <property type="term" value="P:ameboidal-type cell migration"/>
    <property type="evidence" value="ECO:0007669"/>
    <property type="project" value="UniProtKB-ARBA"/>
</dbReference>
<dbReference type="Pfam" id="PF00071">
    <property type="entry name" value="Ras"/>
    <property type="match status" value="1"/>
</dbReference>
<dbReference type="PROSITE" id="PS51420">
    <property type="entry name" value="RHO"/>
    <property type="match status" value="1"/>
</dbReference>
<dbReference type="InterPro" id="IPR001806">
    <property type="entry name" value="Small_GTPase"/>
</dbReference>
<dbReference type="SMART" id="SM00174">
    <property type="entry name" value="RHO"/>
    <property type="match status" value="1"/>
</dbReference>
<evidence type="ECO:0008006" key="14">
    <source>
        <dbReference type="Google" id="ProtNLM"/>
    </source>
</evidence>
<comment type="subcellular location">
    <subcellularLocation>
        <location evidence="2">Cell membrane</location>
        <topology evidence="2">Lipid-anchor</topology>
        <orientation evidence="2">Cytoplasmic side</orientation>
    </subcellularLocation>
</comment>
<evidence type="ECO:0000256" key="7">
    <source>
        <dbReference type="ARBA" id="ARBA00022842"/>
    </source>
</evidence>
<dbReference type="GO" id="GO:0035099">
    <property type="term" value="P:hemocyte migration"/>
    <property type="evidence" value="ECO:0007669"/>
    <property type="project" value="UniProtKB-ARBA"/>
</dbReference>
<evidence type="ECO:0000313" key="13">
    <source>
        <dbReference type="Proteomes" id="UP000494165"/>
    </source>
</evidence>
<protein>
    <recommendedName>
        <fullName evidence="14">Rho-related GTP-binding protein RhoU</fullName>
    </recommendedName>
</protein>
<reference evidence="12 13" key="1">
    <citation type="submission" date="2020-04" db="EMBL/GenBank/DDBJ databases">
        <authorList>
            <person name="Alioto T."/>
            <person name="Alioto T."/>
            <person name="Gomez Garrido J."/>
        </authorList>
    </citation>
    <scope>NUCLEOTIDE SEQUENCE [LARGE SCALE GENOMIC DNA]</scope>
</reference>
<dbReference type="SMART" id="SM00173">
    <property type="entry name" value="RAS"/>
    <property type="match status" value="1"/>
</dbReference>
<comment type="cofactor">
    <cofactor evidence="1">
        <name>Mg(2+)</name>
        <dbReference type="ChEBI" id="CHEBI:18420"/>
    </cofactor>
</comment>
<keyword evidence="4" id="KW-0597">Phosphoprotein</keyword>
<dbReference type="Proteomes" id="UP000494165">
    <property type="component" value="Unassembled WGS sequence"/>
</dbReference>
<dbReference type="CDD" id="cd04130">
    <property type="entry name" value="Wrch_1"/>
    <property type="match status" value="1"/>
</dbReference>
<comment type="caution">
    <text evidence="12">The sequence shown here is derived from an EMBL/GenBank/DDBJ whole genome shotgun (WGS) entry which is preliminary data.</text>
</comment>
<dbReference type="GO" id="GO:0005886">
    <property type="term" value="C:plasma membrane"/>
    <property type="evidence" value="ECO:0007669"/>
    <property type="project" value="UniProtKB-SubCell"/>
</dbReference>